<evidence type="ECO:0000256" key="1">
    <source>
        <dbReference type="ARBA" id="ARBA00004964"/>
    </source>
</evidence>
<dbReference type="EMBL" id="BAAAMJ010000008">
    <property type="protein sequence ID" value="GAA1899787.1"/>
    <property type="molecule type" value="Genomic_DNA"/>
</dbReference>
<evidence type="ECO:0000259" key="17">
    <source>
        <dbReference type="Pfam" id="PF18085"/>
    </source>
</evidence>
<keyword evidence="9" id="KW-0418">Kinase</keyword>
<feature type="domain" description="Maltokinase N-terminal cap" evidence="17">
    <location>
        <begin position="36"/>
        <end position="148"/>
    </location>
</feature>
<organism evidence="18 19">
    <name type="scientific">Streptomyces sodiiphilus</name>
    <dbReference type="NCBI Taxonomy" id="226217"/>
    <lineage>
        <taxon>Bacteria</taxon>
        <taxon>Bacillati</taxon>
        <taxon>Actinomycetota</taxon>
        <taxon>Actinomycetes</taxon>
        <taxon>Kitasatosporales</taxon>
        <taxon>Streptomycetaceae</taxon>
        <taxon>Streptomyces</taxon>
    </lineage>
</organism>
<dbReference type="InterPro" id="IPR011009">
    <property type="entry name" value="Kinase-like_dom_sf"/>
</dbReference>
<evidence type="ECO:0000256" key="12">
    <source>
        <dbReference type="ARBA" id="ARBA00023277"/>
    </source>
</evidence>
<name>A0ABN2NRT7_9ACTN</name>
<comment type="pathway">
    <text evidence="1">Glycan biosynthesis; glycogen biosynthesis.</text>
</comment>
<comment type="similarity">
    <text evidence="2">Belongs to the aminoglycoside phosphotransferase family.</text>
</comment>
<accession>A0ABN2NRT7</accession>
<evidence type="ECO:0000256" key="6">
    <source>
        <dbReference type="ARBA" id="ARBA00022600"/>
    </source>
</evidence>
<evidence type="ECO:0000256" key="9">
    <source>
        <dbReference type="ARBA" id="ARBA00022777"/>
    </source>
</evidence>
<feature type="region of interest" description="Disordered" evidence="15">
    <location>
        <begin position="84"/>
        <end position="103"/>
    </location>
</feature>
<evidence type="ECO:0000256" key="3">
    <source>
        <dbReference type="ARBA" id="ARBA00011245"/>
    </source>
</evidence>
<evidence type="ECO:0000259" key="16">
    <source>
        <dbReference type="Pfam" id="PF01636"/>
    </source>
</evidence>
<evidence type="ECO:0000256" key="8">
    <source>
        <dbReference type="ARBA" id="ARBA00022741"/>
    </source>
</evidence>
<dbReference type="InterPro" id="IPR002575">
    <property type="entry name" value="Aminoglycoside_PTrfase"/>
</dbReference>
<evidence type="ECO:0000256" key="5">
    <source>
        <dbReference type="ARBA" id="ARBA00013882"/>
    </source>
</evidence>
<evidence type="ECO:0000256" key="14">
    <source>
        <dbReference type="ARBA" id="ARBA00049067"/>
    </source>
</evidence>
<evidence type="ECO:0000256" key="15">
    <source>
        <dbReference type="SAM" id="MobiDB-lite"/>
    </source>
</evidence>
<sequence>MSESSSPRTAPPPLPFTAAADGGALLRSLTGLLARWLPRQRWFAGKGRPLGGLTLVSVTEVLPCRADGTVPGLLHLLVRTLPGRDHRPPAAQQVPAPSAGAPGEAGDDCYQLLLGVRPVLPPALAHALVGRPADGPLHGRSVYEALADPRLASLLLERFRTPGTLGPLSFSRAPGSAIPTAPPARLLDGEQTNSSVVYGTSHILKVFRRVSPGINPDLELPLALARAGCTRVPAPSAWFEAAGPDTGTDPMTLGVLQPYLPGCADGWQLATGALARRADFGAAAHSLGRATAEVHTALAGALPTQVLHRSQLEQTATAMHERLTAATAAVPALRPYRAGLRRSFEALADFARRGGRCTAQRLHGDLHLGQVLRPAGPDGGTGRWTVIDFEGEPASPLAERRRPQPPVRDIAGMLRSFDYAACQHVASGPWAEAWARASRTAYCRGYAEAGGTDPLGQPELLRAYETDKAVYEVLYEARHRPGWLHVPMSAIRRLAALPPAGAHR</sequence>
<keyword evidence="8" id="KW-0547">Nucleotide-binding</keyword>
<dbReference type="Gene3D" id="3.90.1200.10">
    <property type="match status" value="1"/>
</dbReference>
<keyword evidence="12" id="KW-0119">Carbohydrate metabolism</keyword>
<evidence type="ECO:0000256" key="2">
    <source>
        <dbReference type="ARBA" id="ARBA00006219"/>
    </source>
</evidence>
<feature type="domain" description="Aminoglycoside phosphotransferase" evidence="16">
    <location>
        <begin position="187"/>
        <end position="447"/>
    </location>
</feature>
<comment type="caution">
    <text evidence="18">The sequence shown here is derived from an EMBL/GenBank/DDBJ whole genome shotgun (WGS) entry which is preliminary data.</text>
</comment>
<gene>
    <name evidence="18" type="ORF">GCM10009716_06990</name>
</gene>
<dbReference type="InterPro" id="IPR040999">
    <property type="entry name" value="Mak_N_cap"/>
</dbReference>
<dbReference type="Pfam" id="PF18085">
    <property type="entry name" value="Mak_N_cap"/>
    <property type="match status" value="1"/>
</dbReference>
<keyword evidence="11" id="KW-0320">Glycogen biosynthesis</keyword>
<comment type="subunit">
    <text evidence="3">Monomer.</text>
</comment>
<evidence type="ECO:0000313" key="18">
    <source>
        <dbReference type="EMBL" id="GAA1899787.1"/>
    </source>
</evidence>
<evidence type="ECO:0000256" key="10">
    <source>
        <dbReference type="ARBA" id="ARBA00022840"/>
    </source>
</evidence>
<dbReference type="Proteomes" id="UP001501303">
    <property type="component" value="Unassembled WGS sequence"/>
</dbReference>
<dbReference type="SUPFAM" id="SSF56112">
    <property type="entry name" value="Protein kinase-like (PK-like)"/>
    <property type="match status" value="1"/>
</dbReference>
<feature type="compositionally biased region" description="Low complexity" evidence="15">
    <location>
        <begin position="89"/>
        <end position="103"/>
    </location>
</feature>
<keyword evidence="19" id="KW-1185">Reference proteome</keyword>
<evidence type="ECO:0000256" key="4">
    <source>
        <dbReference type="ARBA" id="ARBA00011962"/>
    </source>
</evidence>
<dbReference type="EC" id="2.7.1.175" evidence="4"/>
<keyword evidence="7" id="KW-0808">Transferase</keyword>
<proteinExistence type="inferred from homology"/>
<evidence type="ECO:0000313" key="19">
    <source>
        <dbReference type="Proteomes" id="UP001501303"/>
    </source>
</evidence>
<keyword evidence="10" id="KW-0067">ATP-binding</keyword>
<dbReference type="Pfam" id="PF01636">
    <property type="entry name" value="APH"/>
    <property type="match status" value="1"/>
</dbReference>
<evidence type="ECO:0000256" key="11">
    <source>
        <dbReference type="ARBA" id="ARBA00023056"/>
    </source>
</evidence>
<comment type="catalytic activity">
    <reaction evidence="14">
        <text>D-maltose + ATP = alpha-maltose 1-phosphate + ADP + H(+)</text>
        <dbReference type="Rhea" id="RHEA:31915"/>
        <dbReference type="ChEBI" id="CHEBI:15378"/>
        <dbReference type="ChEBI" id="CHEBI:17306"/>
        <dbReference type="ChEBI" id="CHEBI:30616"/>
        <dbReference type="ChEBI" id="CHEBI:63576"/>
        <dbReference type="ChEBI" id="CHEBI:456216"/>
        <dbReference type="EC" id="2.7.1.175"/>
    </reaction>
</comment>
<evidence type="ECO:0000256" key="7">
    <source>
        <dbReference type="ARBA" id="ARBA00022679"/>
    </source>
</evidence>
<keyword evidence="6" id="KW-0321">Glycogen metabolism</keyword>
<evidence type="ECO:0000256" key="13">
    <source>
        <dbReference type="ARBA" id="ARBA00031251"/>
    </source>
</evidence>
<reference evidence="18 19" key="1">
    <citation type="journal article" date="2019" name="Int. J. Syst. Evol. Microbiol.">
        <title>The Global Catalogue of Microorganisms (GCM) 10K type strain sequencing project: providing services to taxonomists for standard genome sequencing and annotation.</title>
        <authorList>
            <consortium name="The Broad Institute Genomics Platform"/>
            <consortium name="The Broad Institute Genome Sequencing Center for Infectious Disease"/>
            <person name="Wu L."/>
            <person name="Ma J."/>
        </authorList>
    </citation>
    <scope>NUCLEOTIDE SEQUENCE [LARGE SCALE GENOMIC DNA]</scope>
    <source>
        <strain evidence="18 19">JCM 13581</strain>
    </source>
</reference>
<protein>
    <recommendedName>
        <fullName evidence="5">Maltokinase</fullName>
        <ecNumber evidence="4">2.7.1.175</ecNumber>
    </recommendedName>
    <alternativeName>
        <fullName evidence="13">Maltose-1-phosphate synthase</fullName>
    </alternativeName>
</protein>